<dbReference type="EMBL" id="BEZZ01107035">
    <property type="protein sequence ID" value="GCC43460.1"/>
    <property type="molecule type" value="Genomic_DNA"/>
</dbReference>
<organism evidence="2 3">
    <name type="scientific">Chiloscyllium punctatum</name>
    <name type="common">Brownbanded bambooshark</name>
    <name type="synonym">Hemiscyllium punctatum</name>
    <dbReference type="NCBI Taxonomy" id="137246"/>
    <lineage>
        <taxon>Eukaryota</taxon>
        <taxon>Metazoa</taxon>
        <taxon>Chordata</taxon>
        <taxon>Craniata</taxon>
        <taxon>Vertebrata</taxon>
        <taxon>Chondrichthyes</taxon>
        <taxon>Elasmobranchii</taxon>
        <taxon>Galeomorphii</taxon>
        <taxon>Galeoidea</taxon>
        <taxon>Orectolobiformes</taxon>
        <taxon>Hemiscylliidae</taxon>
        <taxon>Chiloscyllium</taxon>
    </lineage>
</organism>
<dbReference type="Proteomes" id="UP000287033">
    <property type="component" value="Unassembled WGS sequence"/>
</dbReference>
<feature type="non-terminal residue" evidence="2">
    <location>
        <position position="406"/>
    </location>
</feature>
<feature type="compositionally biased region" description="Basic and acidic residues" evidence="1">
    <location>
        <begin position="372"/>
        <end position="386"/>
    </location>
</feature>
<gene>
    <name evidence="2" type="ORF">chiPu_0027550</name>
</gene>
<evidence type="ECO:0000256" key="1">
    <source>
        <dbReference type="SAM" id="MobiDB-lite"/>
    </source>
</evidence>
<name>A0A401TLB2_CHIPU</name>
<accession>A0A401TLB2</accession>
<dbReference type="AlphaFoldDB" id="A0A401TLB2"/>
<keyword evidence="3" id="KW-1185">Reference proteome</keyword>
<evidence type="ECO:0000313" key="3">
    <source>
        <dbReference type="Proteomes" id="UP000287033"/>
    </source>
</evidence>
<reference evidence="2 3" key="1">
    <citation type="journal article" date="2018" name="Nat. Ecol. Evol.">
        <title>Shark genomes provide insights into elasmobranch evolution and the origin of vertebrates.</title>
        <authorList>
            <person name="Hara Y"/>
            <person name="Yamaguchi K"/>
            <person name="Onimaru K"/>
            <person name="Kadota M"/>
            <person name="Koyanagi M"/>
            <person name="Keeley SD"/>
            <person name="Tatsumi K"/>
            <person name="Tanaka K"/>
            <person name="Motone F"/>
            <person name="Kageyama Y"/>
            <person name="Nozu R"/>
            <person name="Adachi N"/>
            <person name="Nishimura O"/>
            <person name="Nakagawa R"/>
            <person name="Tanegashima C"/>
            <person name="Kiyatake I"/>
            <person name="Matsumoto R"/>
            <person name="Murakumo K"/>
            <person name="Nishida K"/>
            <person name="Terakita A"/>
            <person name="Kuratani S"/>
            <person name="Sato K"/>
            <person name="Hyodo S Kuraku.S."/>
        </authorList>
    </citation>
    <scope>NUCLEOTIDE SEQUENCE [LARGE SCALE GENOMIC DNA]</scope>
</reference>
<feature type="non-terminal residue" evidence="2">
    <location>
        <position position="1"/>
    </location>
</feature>
<sequence>SQIARFISALQTSSGFLFCRCFLGRTARKRLAAGCDVIGEGRGVVADAGQERGFHLRQPLQAEEIQARHLGDAVMVSRYAIGVEHRYVDPVQIEAIAGGPDHAGDPLGAQVDRIQRRSEARRIGQAEARQGIGGLIEAACGDEVVDDPEERRVVGVAIGDVAGEIGCDREHAVARCGHAAEQRHAIGGEAAEIDGAAAMGARDHRQQARRAALLDPRFVNAHLGQPPEQIAAAIAARQTVVTSDRQEDAAAGAHQLFGDLRARGAGANHQHRAVRQLRWILVAAGMDLKQAGMIVQQRRPQRPLIRAGGHDDAAGGDAAAGKIGNEAAGIAAQLCHLDAAADRRRDECSVVFDEGDDGSGVGEAVGIGVRKREVRQPHRPVRKLEHQSVPAFTAPALGDPPPLQHQ</sequence>
<feature type="region of interest" description="Disordered" evidence="1">
    <location>
        <begin position="372"/>
        <end position="406"/>
    </location>
</feature>
<protein>
    <submittedName>
        <fullName evidence="2">Uncharacterized protein</fullName>
    </submittedName>
</protein>
<comment type="caution">
    <text evidence="2">The sequence shown here is derived from an EMBL/GenBank/DDBJ whole genome shotgun (WGS) entry which is preliminary data.</text>
</comment>
<proteinExistence type="predicted"/>
<evidence type="ECO:0000313" key="2">
    <source>
        <dbReference type="EMBL" id="GCC43460.1"/>
    </source>
</evidence>